<dbReference type="Proteomes" id="UP000825935">
    <property type="component" value="Chromosome 34"/>
</dbReference>
<evidence type="ECO:0000256" key="4">
    <source>
        <dbReference type="ARBA" id="ARBA00022692"/>
    </source>
</evidence>
<dbReference type="OrthoDB" id="1865379at2759"/>
<evidence type="ECO:0000256" key="5">
    <source>
        <dbReference type="ARBA" id="ARBA00022989"/>
    </source>
</evidence>
<dbReference type="GO" id="GO:0016020">
    <property type="term" value="C:membrane"/>
    <property type="evidence" value="ECO:0007669"/>
    <property type="project" value="UniProtKB-SubCell"/>
</dbReference>
<dbReference type="SUPFAM" id="SSF103481">
    <property type="entry name" value="Multidrug resistance efflux transporter EmrE"/>
    <property type="match status" value="1"/>
</dbReference>
<accession>A0A8T2QGU9</accession>
<feature type="transmembrane region" description="Helical" evidence="7">
    <location>
        <begin position="198"/>
        <end position="217"/>
    </location>
</feature>
<proteinExistence type="inferred from homology"/>
<feature type="transmembrane region" description="Helical" evidence="7">
    <location>
        <begin position="256"/>
        <end position="277"/>
    </location>
</feature>
<name>A0A8T2QGU9_CERRI</name>
<evidence type="ECO:0000313" key="8">
    <source>
        <dbReference type="EMBL" id="KAH7283357.1"/>
    </source>
</evidence>
<dbReference type="PANTHER" id="PTHR31376">
    <property type="entry name" value="OS09G0467300 PROTEIN-RELATED"/>
    <property type="match status" value="1"/>
</dbReference>
<keyword evidence="5 7" id="KW-1133">Transmembrane helix</keyword>
<feature type="transmembrane region" description="Helical" evidence="7">
    <location>
        <begin position="133"/>
        <end position="155"/>
    </location>
</feature>
<keyword evidence="6 7" id="KW-0472">Membrane</keyword>
<evidence type="ECO:0000256" key="3">
    <source>
        <dbReference type="ARBA" id="ARBA00022448"/>
    </source>
</evidence>
<organism evidence="8 9">
    <name type="scientific">Ceratopteris richardii</name>
    <name type="common">Triangle waterfern</name>
    <dbReference type="NCBI Taxonomy" id="49495"/>
    <lineage>
        <taxon>Eukaryota</taxon>
        <taxon>Viridiplantae</taxon>
        <taxon>Streptophyta</taxon>
        <taxon>Embryophyta</taxon>
        <taxon>Tracheophyta</taxon>
        <taxon>Polypodiopsida</taxon>
        <taxon>Polypodiidae</taxon>
        <taxon>Polypodiales</taxon>
        <taxon>Pteridineae</taxon>
        <taxon>Pteridaceae</taxon>
        <taxon>Parkerioideae</taxon>
        <taxon>Ceratopteris</taxon>
    </lineage>
</organism>
<dbReference type="GO" id="GO:0015211">
    <property type="term" value="F:purine nucleoside transmembrane transporter activity"/>
    <property type="evidence" value="ECO:0007669"/>
    <property type="project" value="UniProtKB-UniRule"/>
</dbReference>
<evidence type="ECO:0000256" key="2">
    <source>
        <dbReference type="ARBA" id="ARBA00006213"/>
    </source>
</evidence>
<feature type="transmembrane region" description="Helical" evidence="7">
    <location>
        <begin position="298"/>
        <end position="320"/>
    </location>
</feature>
<dbReference type="InterPro" id="IPR030182">
    <property type="entry name" value="PUP_plant"/>
</dbReference>
<feature type="transmembrane region" description="Helical" evidence="7">
    <location>
        <begin position="363"/>
        <end position="384"/>
    </location>
</feature>
<gene>
    <name evidence="8" type="ORF">KP509_34G003100</name>
</gene>
<feature type="transmembrane region" description="Helical" evidence="7">
    <location>
        <begin position="167"/>
        <end position="186"/>
    </location>
</feature>
<reference evidence="8" key="1">
    <citation type="submission" date="2021-08" db="EMBL/GenBank/DDBJ databases">
        <title>WGS assembly of Ceratopteris richardii.</title>
        <authorList>
            <person name="Marchant D.B."/>
            <person name="Chen G."/>
            <person name="Jenkins J."/>
            <person name="Shu S."/>
            <person name="Leebens-Mack J."/>
            <person name="Grimwood J."/>
            <person name="Schmutz J."/>
            <person name="Soltis P."/>
            <person name="Soltis D."/>
            <person name="Chen Z.-H."/>
        </authorList>
    </citation>
    <scope>NUCLEOTIDE SEQUENCE</scope>
    <source>
        <strain evidence="8">Whitten #5841</strain>
        <tissue evidence="8">Leaf</tissue>
    </source>
</reference>
<feature type="transmembrane region" description="Helical" evidence="7">
    <location>
        <begin position="224"/>
        <end position="244"/>
    </location>
</feature>
<keyword evidence="9" id="KW-1185">Reference proteome</keyword>
<keyword evidence="3 7" id="KW-0813">Transport</keyword>
<comment type="subcellular location">
    <subcellularLocation>
        <location evidence="1 7">Membrane</location>
        <topology evidence="1 7">Multi-pass membrane protein</topology>
    </subcellularLocation>
</comment>
<evidence type="ECO:0000256" key="7">
    <source>
        <dbReference type="RuleBase" id="RU368015"/>
    </source>
</evidence>
<evidence type="ECO:0000256" key="1">
    <source>
        <dbReference type="ARBA" id="ARBA00004141"/>
    </source>
</evidence>
<dbReference type="Pfam" id="PF16913">
    <property type="entry name" value="PUNUT"/>
    <property type="match status" value="1"/>
</dbReference>
<comment type="caution">
    <text evidence="8">The sequence shown here is derived from an EMBL/GenBank/DDBJ whole genome shotgun (WGS) entry which is preliminary data.</text>
</comment>
<feature type="transmembrane region" description="Helical" evidence="7">
    <location>
        <begin position="332"/>
        <end position="351"/>
    </location>
</feature>
<dbReference type="EMBL" id="CM035439">
    <property type="protein sequence ID" value="KAH7283357.1"/>
    <property type="molecule type" value="Genomic_DNA"/>
</dbReference>
<sequence length="427" mass="46494">MESTAGRKMSVEAPSKTFSSGSIRLSACGSDRSSCVDSISIIRLSAQVHDEPGNSMKGLEQMSLELGMESAALNTDIEKSSIGDTWTAKPMLFGRDVVYWLLMVASSAALVLGLSSATLLGRLYFVYGGSRRWLYTWVECTGWPILIPPLLFCYWRYNIKPLSLTPALLLTFFVMGCLTALTNLLYSWGLSYLPVSTNSLLCSSQLAFNAMFSYALVRQRITPYIINSIITITLGTILLAVSSGSDHPPGTTRSQYIIGFIVTIIASALFALTLPLIELIYNRIVGRTSFVRVMEVQIGIQFVASVFSLVGMGVVGDFGAMKAEAMAFETGIAAYVNTLLWSAVGWQLYLLGGVGIVFLASSLLSCSFMTAMIPVLPLLAVVFFHDDFSAEKGLAMVLSIWGFISYLYGSYTDQGQAEIVTQSLDRN</sequence>
<dbReference type="GO" id="GO:0005345">
    <property type="term" value="F:purine nucleobase transmembrane transporter activity"/>
    <property type="evidence" value="ECO:0007669"/>
    <property type="project" value="UniProtKB-UniRule"/>
</dbReference>
<protein>
    <recommendedName>
        <fullName evidence="7">Probable purine permease</fullName>
    </recommendedName>
</protein>
<evidence type="ECO:0000313" key="9">
    <source>
        <dbReference type="Proteomes" id="UP000825935"/>
    </source>
</evidence>
<dbReference type="AlphaFoldDB" id="A0A8T2QGU9"/>
<feature type="transmembrane region" description="Helical" evidence="7">
    <location>
        <begin position="390"/>
        <end position="409"/>
    </location>
</feature>
<keyword evidence="4 7" id="KW-0812">Transmembrane</keyword>
<dbReference type="PANTHER" id="PTHR31376:SF105">
    <property type="entry name" value="PURINE PERMEASE-RELATED"/>
    <property type="match status" value="1"/>
</dbReference>
<feature type="transmembrane region" description="Helical" evidence="7">
    <location>
        <begin position="97"/>
        <end position="121"/>
    </location>
</feature>
<comment type="similarity">
    <text evidence="2 7">Belongs to the purine permeases (TC 2.A.7.14) family.</text>
</comment>
<dbReference type="InterPro" id="IPR037185">
    <property type="entry name" value="EmrE-like"/>
</dbReference>
<evidence type="ECO:0000256" key="6">
    <source>
        <dbReference type="ARBA" id="ARBA00023136"/>
    </source>
</evidence>
<dbReference type="OMA" id="NDIGHEM"/>